<feature type="transmembrane region" description="Helical" evidence="5">
    <location>
        <begin position="350"/>
        <end position="371"/>
    </location>
</feature>
<dbReference type="EMBL" id="CP117811">
    <property type="protein sequence ID" value="WDE96989.1"/>
    <property type="molecule type" value="Genomic_DNA"/>
</dbReference>
<evidence type="ECO:0000256" key="4">
    <source>
        <dbReference type="ARBA" id="ARBA00023136"/>
    </source>
</evidence>
<dbReference type="InterPro" id="IPR038770">
    <property type="entry name" value="Na+/solute_symporter_sf"/>
</dbReference>
<dbReference type="PROSITE" id="PS51094">
    <property type="entry name" value="PTS_EIIA_TYPE_2"/>
    <property type="match status" value="1"/>
</dbReference>
<feature type="transmembrane region" description="Helical" evidence="5">
    <location>
        <begin position="294"/>
        <end position="313"/>
    </location>
</feature>
<dbReference type="Gene3D" id="1.20.1530.20">
    <property type="match status" value="1"/>
</dbReference>
<feature type="transmembrane region" description="Helical" evidence="5">
    <location>
        <begin position="217"/>
        <end position="236"/>
    </location>
</feature>
<evidence type="ECO:0000313" key="8">
    <source>
        <dbReference type="Proteomes" id="UP001214250"/>
    </source>
</evidence>
<feature type="transmembrane region" description="Helical" evidence="5">
    <location>
        <begin position="383"/>
        <end position="402"/>
    </location>
</feature>
<dbReference type="InterPro" id="IPR051541">
    <property type="entry name" value="PTS_SugarTrans_NitroReg"/>
</dbReference>
<keyword evidence="3 5" id="KW-1133">Transmembrane helix</keyword>
<protein>
    <submittedName>
        <fullName evidence="7">PTS sugar transporter subunit IIA</fullName>
    </submittedName>
</protein>
<reference evidence="7 8" key="1">
    <citation type="submission" date="2023-02" db="EMBL/GenBank/DDBJ databases">
        <title>Genome sequence of Lentisphaera profundi SAORIC-696.</title>
        <authorList>
            <person name="Kim e."/>
            <person name="Cho J.-C."/>
            <person name="Choi A."/>
            <person name="Kang I."/>
        </authorList>
    </citation>
    <scope>NUCLEOTIDE SEQUENCE [LARGE SCALE GENOMIC DNA]</scope>
    <source>
        <strain evidence="7 8">SAORIC-696</strain>
    </source>
</reference>
<evidence type="ECO:0000313" key="7">
    <source>
        <dbReference type="EMBL" id="WDE96989.1"/>
    </source>
</evidence>
<comment type="subcellular location">
    <subcellularLocation>
        <location evidence="1">Membrane</location>
        <topology evidence="1">Multi-pass membrane protein</topology>
    </subcellularLocation>
</comment>
<name>A0ABY7VUK9_9BACT</name>
<feature type="transmembrane region" description="Helical" evidence="5">
    <location>
        <begin position="13"/>
        <end position="30"/>
    </location>
</feature>
<feature type="transmembrane region" description="Helical" evidence="5">
    <location>
        <begin position="267"/>
        <end position="288"/>
    </location>
</feature>
<evidence type="ECO:0000256" key="3">
    <source>
        <dbReference type="ARBA" id="ARBA00022989"/>
    </source>
</evidence>
<dbReference type="Pfam" id="PF00999">
    <property type="entry name" value="Na_H_Exchanger"/>
    <property type="match status" value="1"/>
</dbReference>
<dbReference type="Gene3D" id="3.40.930.10">
    <property type="entry name" value="Mannitol-specific EII, Chain A"/>
    <property type="match status" value="1"/>
</dbReference>
<feature type="transmembrane region" description="Helical" evidence="5">
    <location>
        <begin position="325"/>
        <end position="344"/>
    </location>
</feature>
<keyword evidence="7" id="KW-0762">Sugar transport</keyword>
<evidence type="ECO:0000256" key="5">
    <source>
        <dbReference type="SAM" id="Phobius"/>
    </source>
</evidence>
<dbReference type="RefSeq" id="WP_274151099.1">
    <property type="nucleotide sequence ID" value="NZ_CP117811.1"/>
</dbReference>
<evidence type="ECO:0000256" key="1">
    <source>
        <dbReference type="ARBA" id="ARBA00004141"/>
    </source>
</evidence>
<feature type="transmembrane region" description="Helical" evidence="5">
    <location>
        <begin position="183"/>
        <end position="205"/>
    </location>
</feature>
<keyword evidence="7" id="KW-0813">Transport</keyword>
<dbReference type="Proteomes" id="UP001214250">
    <property type="component" value="Chromosome 1"/>
</dbReference>
<feature type="transmembrane region" description="Helical" evidence="5">
    <location>
        <begin position="42"/>
        <end position="63"/>
    </location>
</feature>
<feature type="transmembrane region" description="Helical" evidence="5">
    <location>
        <begin position="83"/>
        <end position="104"/>
    </location>
</feature>
<accession>A0ABY7VUK9</accession>
<feature type="transmembrane region" description="Helical" evidence="5">
    <location>
        <begin position="124"/>
        <end position="143"/>
    </location>
</feature>
<dbReference type="PANTHER" id="PTHR47738">
    <property type="entry name" value="PTS SYSTEM FRUCTOSE-LIKE EIIA COMPONENT-RELATED"/>
    <property type="match status" value="1"/>
</dbReference>
<proteinExistence type="predicted"/>
<dbReference type="CDD" id="cd00211">
    <property type="entry name" value="PTS_IIA_fru"/>
    <property type="match status" value="1"/>
</dbReference>
<dbReference type="PANTHER" id="PTHR47738:SF1">
    <property type="entry name" value="NITROGEN REGULATORY PROTEIN"/>
    <property type="match status" value="1"/>
</dbReference>
<evidence type="ECO:0000259" key="6">
    <source>
        <dbReference type="PROSITE" id="PS51094"/>
    </source>
</evidence>
<evidence type="ECO:0000256" key="2">
    <source>
        <dbReference type="ARBA" id="ARBA00022692"/>
    </source>
</evidence>
<keyword evidence="4 5" id="KW-0472">Membrane</keyword>
<sequence length="615" mass="68661">MKNLNNDPHLVEITSQILIVGVLIFLAYVGGRITRRLGLGEIVGQILGGFIGGPVLMSYSHKVAEQYPHVDELLKWSFPLKEVHSFAISSFIFFMPIYLGVILFSITDETHVDRVKENWKFSGFNFFLQSTLAFGLVSGALYFLTDLGWPISCIAGCLAVGTSPCAAFISISRRQVEGKFKTVWSQTMVLEAVAEVFIVFLMVNYFVDGGEAWDLRFIGRSFVIITVISIVGFWLIRTAASNSFSADEIKGVVNDSKLKNLLSSDTIPTVNIVLVIWSVIAMIVGISLGLKVPFMLPVILAGVITANVHNQYIFDSLRIQDIMSFFHLIFFTMLGVHLDLAALWNKETLTIVVIYFVMRLIGKLGGGYITCSIFAMRPETKKYLPLLFIPNMGATGIAFVVLHQHGNNPLLDTFISSLVPAFIISELLGAPLINWSVKKWKQILINDKQSHSQFENVNKSEQIEKIPLESLFHDRVLLNVELRNKEDAVKMLCSELMKKGDITDLQATISLVLEREKLSTTGIGDELAIPHCRSADVEYPMAVFAYVREGESIDWDSIDGAGVRFIILLVSPLNEPQMHIEAMKTITKSLMKPGFIDGLHTAAKRKSTKEWLKNQ</sequence>
<dbReference type="SUPFAM" id="SSF55804">
    <property type="entry name" value="Phoshotransferase/anion transport protein"/>
    <property type="match status" value="1"/>
</dbReference>
<gene>
    <name evidence="7" type="ORF">PQO03_03315</name>
</gene>
<dbReference type="Pfam" id="PF00359">
    <property type="entry name" value="PTS_EIIA_2"/>
    <property type="match status" value="1"/>
</dbReference>
<dbReference type="InterPro" id="IPR006153">
    <property type="entry name" value="Cation/H_exchanger_TM"/>
</dbReference>
<feature type="transmembrane region" description="Helical" evidence="5">
    <location>
        <begin position="414"/>
        <end position="433"/>
    </location>
</feature>
<dbReference type="InterPro" id="IPR016152">
    <property type="entry name" value="PTrfase/Anion_transptr"/>
</dbReference>
<keyword evidence="2 5" id="KW-0812">Transmembrane</keyword>
<organism evidence="7 8">
    <name type="scientific">Lentisphaera profundi</name>
    <dbReference type="NCBI Taxonomy" id="1658616"/>
    <lineage>
        <taxon>Bacteria</taxon>
        <taxon>Pseudomonadati</taxon>
        <taxon>Lentisphaerota</taxon>
        <taxon>Lentisphaeria</taxon>
        <taxon>Lentisphaerales</taxon>
        <taxon>Lentisphaeraceae</taxon>
        <taxon>Lentisphaera</taxon>
    </lineage>
</organism>
<feature type="domain" description="PTS EIIA type-2" evidence="6">
    <location>
        <begin position="469"/>
        <end position="615"/>
    </location>
</feature>
<keyword evidence="8" id="KW-1185">Reference proteome</keyword>
<dbReference type="InterPro" id="IPR002178">
    <property type="entry name" value="PTS_EIIA_type-2_dom"/>
</dbReference>
<feature type="transmembrane region" description="Helical" evidence="5">
    <location>
        <begin position="149"/>
        <end position="171"/>
    </location>
</feature>